<dbReference type="RefSeq" id="WP_202007491.1">
    <property type="nucleotide sequence ID" value="NZ_JAERRB010000001.1"/>
</dbReference>
<dbReference type="SUPFAM" id="SSF46458">
    <property type="entry name" value="Globin-like"/>
    <property type="match status" value="1"/>
</dbReference>
<keyword evidence="8" id="KW-1185">Reference proteome</keyword>
<feature type="domain" description="Globin" evidence="6">
    <location>
        <begin position="1"/>
        <end position="134"/>
    </location>
</feature>
<accession>A0ABS1KLG5</accession>
<dbReference type="InterPro" id="IPR012292">
    <property type="entry name" value="Globin/Proto"/>
</dbReference>
<name>A0ABS1KLG5_9BACT</name>
<reference evidence="7 8" key="1">
    <citation type="submission" date="2021-01" db="EMBL/GenBank/DDBJ databases">
        <title>Chryseolinea sp. Jin1 Genome sequencing and assembly.</title>
        <authorList>
            <person name="Kim I."/>
        </authorList>
    </citation>
    <scope>NUCLEOTIDE SEQUENCE [LARGE SCALE GENOMIC DNA]</scope>
    <source>
        <strain evidence="7 8">Jin1</strain>
    </source>
</reference>
<dbReference type="InterPro" id="IPR000971">
    <property type="entry name" value="Globin"/>
</dbReference>
<evidence type="ECO:0000313" key="7">
    <source>
        <dbReference type="EMBL" id="MBL0740305.1"/>
    </source>
</evidence>
<evidence type="ECO:0000256" key="5">
    <source>
        <dbReference type="RuleBase" id="RU000356"/>
    </source>
</evidence>
<dbReference type="Pfam" id="PF00042">
    <property type="entry name" value="Globin"/>
    <property type="match status" value="1"/>
</dbReference>
<dbReference type="Gene3D" id="1.10.490.10">
    <property type="entry name" value="Globins"/>
    <property type="match status" value="1"/>
</dbReference>
<sequence length="138" mass="15892">MTERQIVLVRNSWTYVVINAQEAGELFYSRLFHVAPAVKSLFKHDQKEQARKLMNMVTLIVTKLNKLDDIMNEVKLLAQRHGRYGAKPEHYQVVGECLLWTLEQGLGEQWNEELMEAWTAVYLTLSSAMIKGQLEVAA</sequence>
<keyword evidence="5" id="KW-0813">Transport</keyword>
<comment type="caution">
    <text evidence="7">The sequence shown here is derived from an EMBL/GenBank/DDBJ whole genome shotgun (WGS) entry which is preliminary data.</text>
</comment>
<dbReference type="CDD" id="cd12131">
    <property type="entry name" value="HGbI-like"/>
    <property type="match status" value="1"/>
</dbReference>
<evidence type="ECO:0000313" key="8">
    <source>
        <dbReference type="Proteomes" id="UP000613030"/>
    </source>
</evidence>
<evidence type="ECO:0000256" key="3">
    <source>
        <dbReference type="ARBA" id="ARBA00022723"/>
    </source>
</evidence>
<keyword evidence="2 5" id="KW-0561">Oxygen transport</keyword>
<keyword evidence="1 5" id="KW-0349">Heme</keyword>
<evidence type="ECO:0000259" key="6">
    <source>
        <dbReference type="PROSITE" id="PS01033"/>
    </source>
</evidence>
<gene>
    <name evidence="7" type="ORF">JI741_03710</name>
</gene>
<dbReference type="PRINTS" id="PR00188">
    <property type="entry name" value="PLANTGLOBIN"/>
</dbReference>
<evidence type="ECO:0000256" key="2">
    <source>
        <dbReference type="ARBA" id="ARBA00022621"/>
    </source>
</evidence>
<protein>
    <submittedName>
        <fullName evidence="7">Hemoglobin</fullName>
    </submittedName>
</protein>
<organism evidence="7 8">
    <name type="scientific">Chryseolinea lacunae</name>
    <dbReference type="NCBI Taxonomy" id="2801331"/>
    <lineage>
        <taxon>Bacteria</taxon>
        <taxon>Pseudomonadati</taxon>
        <taxon>Bacteroidota</taxon>
        <taxon>Cytophagia</taxon>
        <taxon>Cytophagales</taxon>
        <taxon>Fulvivirgaceae</taxon>
        <taxon>Chryseolinea</taxon>
    </lineage>
</organism>
<keyword evidence="3" id="KW-0479">Metal-binding</keyword>
<proteinExistence type="inferred from homology"/>
<dbReference type="PANTHER" id="PTHR43396:SF3">
    <property type="entry name" value="FLAVOHEMOPROTEIN"/>
    <property type="match status" value="1"/>
</dbReference>
<evidence type="ECO:0000256" key="4">
    <source>
        <dbReference type="ARBA" id="ARBA00023004"/>
    </source>
</evidence>
<evidence type="ECO:0000256" key="1">
    <source>
        <dbReference type="ARBA" id="ARBA00022617"/>
    </source>
</evidence>
<dbReference type="PROSITE" id="PS01033">
    <property type="entry name" value="GLOBIN"/>
    <property type="match status" value="1"/>
</dbReference>
<dbReference type="EMBL" id="JAERRB010000001">
    <property type="protein sequence ID" value="MBL0740305.1"/>
    <property type="molecule type" value="Genomic_DNA"/>
</dbReference>
<keyword evidence="4" id="KW-0408">Iron</keyword>
<dbReference type="InterPro" id="IPR009050">
    <property type="entry name" value="Globin-like_sf"/>
</dbReference>
<dbReference type="PANTHER" id="PTHR43396">
    <property type="entry name" value="FLAVOHEMOPROTEIN"/>
    <property type="match status" value="1"/>
</dbReference>
<dbReference type="Proteomes" id="UP000613030">
    <property type="component" value="Unassembled WGS sequence"/>
</dbReference>
<comment type="similarity">
    <text evidence="5">Belongs to the globin family.</text>
</comment>